<sequence>MKKLNEQVQTLQEQVDAVQRNGEVMTVKIDSFKKQRDHLPKERKIVYTVDQRNNSQKKKNWLLCPAVFFYSSSV</sequence>
<protein>
    <submittedName>
        <fullName evidence="1">Uncharacterized protein</fullName>
    </submittedName>
</protein>
<name>A0A5S9MAE1_BACIA</name>
<dbReference type="Proteomes" id="UP000464658">
    <property type="component" value="Chromosome"/>
</dbReference>
<proteinExistence type="predicted"/>
<reference evidence="1 2" key="1">
    <citation type="submission" date="2019-12" db="EMBL/GenBank/DDBJ databases">
        <title>Full genome sequence of a Bacillus safensis strain isolated from commercially available natto in Indonesia.</title>
        <authorList>
            <person name="Yoshida M."/>
            <person name="Uomi M."/>
            <person name="Waturangi D."/>
            <person name="Ekaputri J.J."/>
            <person name="Setiamarga D.H.E."/>
        </authorList>
    </citation>
    <scope>NUCLEOTIDE SEQUENCE [LARGE SCALE GENOMIC DNA]</scope>
    <source>
        <strain evidence="1 2">IDN1</strain>
    </source>
</reference>
<gene>
    <name evidence="1" type="ORF">BsIDN1_25470</name>
</gene>
<organism evidence="1 2">
    <name type="scientific">Bacillus safensis</name>
    <dbReference type="NCBI Taxonomy" id="561879"/>
    <lineage>
        <taxon>Bacteria</taxon>
        <taxon>Bacillati</taxon>
        <taxon>Bacillota</taxon>
        <taxon>Bacilli</taxon>
        <taxon>Bacillales</taxon>
        <taxon>Bacillaceae</taxon>
        <taxon>Bacillus</taxon>
    </lineage>
</organism>
<evidence type="ECO:0000313" key="1">
    <source>
        <dbReference type="EMBL" id="BBP88929.1"/>
    </source>
</evidence>
<evidence type="ECO:0000313" key="2">
    <source>
        <dbReference type="Proteomes" id="UP000464658"/>
    </source>
</evidence>
<accession>A0A5S9MAE1</accession>
<dbReference type="AlphaFoldDB" id="A0A5S9MAE1"/>
<dbReference type="EMBL" id="AP021906">
    <property type="protein sequence ID" value="BBP88929.1"/>
    <property type="molecule type" value="Genomic_DNA"/>
</dbReference>